<name>A0A7T8APD4_9GAMM</name>
<evidence type="ECO:0008006" key="4">
    <source>
        <dbReference type="Google" id="ProtNLM"/>
    </source>
</evidence>
<dbReference type="PROSITE" id="PS51257">
    <property type="entry name" value="PROKAR_LIPOPROTEIN"/>
    <property type="match status" value="1"/>
</dbReference>
<organism evidence="2 3">
    <name type="scientific">Acinetobacter variabilis</name>
    <dbReference type="NCBI Taxonomy" id="70346"/>
    <lineage>
        <taxon>Bacteria</taxon>
        <taxon>Pseudomonadati</taxon>
        <taxon>Pseudomonadota</taxon>
        <taxon>Gammaproteobacteria</taxon>
        <taxon>Moraxellales</taxon>
        <taxon>Moraxellaceae</taxon>
        <taxon>Acinetobacter</taxon>
    </lineage>
</organism>
<keyword evidence="1" id="KW-0732">Signal</keyword>
<feature type="signal peptide" evidence="1">
    <location>
        <begin position="1"/>
        <end position="26"/>
    </location>
</feature>
<dbReference type="RefSeq" id="WP_180017333.1">
    <property type="nucleotide sequence ID" value="NZ_CP060811.1"/>
</dbReference>
<protein>
    <recommendedName>
        <fullName evidence="4">Lipoprotein</fullName>
    </recommendedName>
</protein>
<evidence type="ECO:0000313" key="2">
    <source>
        <dbReference type="EMBL" id="QQN86847.1"/>
    </source>
</evidence>
<dbReference type="EMBL" id="CP060811">
    <property type="protein sequence ID" value="QQN86847.1"/>
    <property type="molecule type" value="Genomic_DNA"/>
</dbReference>
<accession>A0A7T8APD4</accession>
<proteinExistence type="predicted"/>
<dbReference type="Proteomes" id="UP000596079">
    <property type="component" value="Chromosome"/>
</dbReference>
<evidence type="ECO:0000313" key="3">
    <source>
        <dbReference type="Proteomes" id="UP000596079"/>
    </source>
</evidence>
<evidence type="ECO:0000256" key="1">
    <source>
        <dbReference type="SAM" id="SignalP"/>
    </source>
</evidence>
<reference evidence="2 3" key="1">
    <citation type="submission" date="2020-08" db="EMBL/GenBank/DDBJ databases">
        <title>Emergence of ISAba1-mediated novel tet(X) in Acinetobacter variabilis from a chicken farm.</title>
        <authorList>
            <person name="Peng K."/>
            <person name="Li R."/>
        </authorList>
    </citation>
    <scope>NUCLEOTIDE SEQUENCE [LARGE SCALE GENOMIC DNA]</scope>
    <source>
        <strain evidence="2 3">XM9F202-2</strain>
    </source>
</reference>
<sequence length="116" mass="12629">MKYLKYFSGISLLLLLTACNSPETPAPDYQGNWKNTLENPKLENILVISKNGENYFITNTIKDKESGKTDKKNPMPASVADNGLLQINSGTGVVDFAIDEKTGNLVGSGSVYKKAK</sequence>
<gene>
    <name evidence="2" type="ORF">IAQ69_08075</name>
</gene>
<feature type="chain" id="PRO_5032972168" description="Lipoprotein" evidence="1">
    <location>
        <begin position="27"/>
        <end position="116"/>
    </location>
</feature>
<dbReference type="AlphaFoldDB" id="A0A7T8APD4"/>